<dbReference type="PANTHER" id="PTHR10502:SF102">
    <property type="entry name" value="ANNEXIN B11"/>
    <property type="match status" value="1"/>
</dbReference>
<proteinExistence type="inferred from homology"/>
<dbReference type="GO" id="GO:0012506">
    <property type="term" value="C:vesicle membrane"/>
    <property type="evidence" value="ECO:0007669"/>
    <property type="project" value="TreeGrafter"/>
</dbReference>
<dbReference type="PROSITE" id="PS00223">
    <property type="entry name" value="ANNEXIN_1"/>
    <property type="match status" value="1"/>
</dbReference>
<keyword evidence="5 7" id="KW-0111">Calcium/phospholipid-binding</keyword>
<accession>A0A1Y1VAK4</accession>
<dbReference type="GO" id="GO:0005886">
    <property type="term" value="C:plasma membrane"/>
    <property type="evidence" value="ECO:0007669"/>
    <property type="project" value="TreeGrafter"/>
</dbReference>
<dbReference type="AlphaFoldDB" id="A0A1Y1VAK4"/>
<evidence type="ECO:0000256" key="2">
    <source>
        <dbReference type="ARBA" id="ARBA00022737"/>
    </source>
</evidence>
<evidence type="ECO:0000313" key="9">
    <source>
        <dbReference type="EMBL" id="ORX50715.1"/>
    </source>
</evidence>
<dbReference type="InterPro" id="IPR037104">
    <property type="entry name" value="Annexin_sf"/>
</dbReference>
<dbReference type="InterPro" id="IPR018502">
    <property type="entry name" value="Annexin_repeat"/>
</dbReference>
<dbReference type="GO" id="GO:0005634">
    <property type="term" value="C:nucleus"/>
    <property type="evidence" value="ECO:0007669"/>
    <property type="project" value="TreeGrafter"/>
</dbReference>
<gene>
    <name evidence="9" type="ORF">BCR36DRAFT_583302</name>
</gene>
<dbReference type="PRINTS" id="PR00196">
    <property type="entry name" value="ANNEXIN"/>
</dbReference>
<dbReference type="InterPro" id="IPR018252">
    <property type="entry name" value="Annexin_repeat_CS"/>
</dbReference>
<dbReference type="InterPro" id="IPR006031">
    <property type="entry name" value="XYPPX"/>
</dbReference>
<dbReference type="Pfam" id="PF02162">
    <property type="entry name" value="XYPPX"/>
    <property type="match status" value="6"/>
</dbReference>
<evidence type="ECO:0000313" key="10">
    <source>
        <dbReference type="Proteomes" id="UP000193719"/>
    </source>
</evidence>
<protein>
    <recommendedName>
        <fullName evidence="7">Annexin</fullName>
    </recommendedName>
</protein>
<dbReference type="GO" id="GO:0001786">
    <property type="term" value="F:phosphatidylserine binding"/>
    <property type="evidence" value="ECO:0007669"/>
    <property type="project" value="TreeGrafter"/>
</dbReference>
<dbReference type="FunFam" id="1.10.220.10:FF:000003">
    <property type="entry name" value="Annexin"/>
    <property type="match status" value="1"/>
</dbReference>
<dbReference type="Pfam" id="PF00191">
    <property type="entry name" value="Annexin"/>
    <property type="match status" value="4"/>
</dbReference>
<dbReference type="GO" id="GO:0005509">
    <property type="term" value="F:calcium ion binding"/>
    <property type="evidence" value="ECO:0007669"/>
    <property type="project" value="InterPro"/>
</dbReference>
<dbReference type="OrthoDB" id="37886at2759"/>
<feature type="compositionally biased region" description="Low complexity" evidence="8">
    <location>
        <begin position="1"/>
        <end position="10"/>
    </location>
</feature>
<feature type="compositionally biased region" description="Polar residues" evidence="8">
    <location>
        <begin position="42"/>
        <end position="59"/>
    </location>
</feature>
<dbReference type="PROSITE" id="PS51897">
    <property type="entry name" value="ANNEXIN_2"/>
    <property type="match status" value="4"/>
</dbReference>
<evidence type="ECO:0000256" key="4">
    <source>
        <dbReference type="ARBA" id="ARBA00023216"/>
    </source>
</evidence>
<feature type="compositionally biased region" description="Pro residues" evidence="8">
    <location>
        <begin position="11"/>
        <end position="38"/>
    </location>
</feature>
<dbReference type="FunFam" id="1.10.220.10:FF:000002">
    <property type="entry name" value="Annexin"/>
    <property type="match status" value="1"/>
</dbReference>
<feature type="region of interest" description="Disordered" evidence="8">
    <location>
        <begin position="1"/>
        <end position="162"/>
    </location>
</feature>
<feature type="compositionally biased region" description="Low complexity" evidence="8">
    <location>
        <begin position="129"/>
        <end position="145"/>
    </location>
</feature>
<reference evidence="9 10" key="2">
    <citation type="submission" date="2016-08" db="EMBL/GenBank/DDBJ databases">
        <title>Pervasive Adenine N6-methylation of Active Genes in Fungi.</title>
        <authorList>
            <consortium name="DOE Joint Genome Institute"/>
            <person name="Mondo S.J."/>
            <person name="Dannebaum R.O."/>
            <person name="Kuo R.C."/>
            <person name="Labutti K."/>
            <person name="Haridas S."/>
            <person name="Kuo A."/>
            <person name="Salamov A."/>
            <person name="Ahrendt S.R."/>
            <person name="Lipzen A."/>
            <person name="Sullivan W."/>
            <person name="Andreopoulos W.B."/>
            <person name="Clum A."/>
            <person name="Lindquist E."/>
            <person name="Daum C."/>
            <person name="Ramamoorthy G.K."/>
            <person name="Gryganskyi A."/>
            <person name="Culley D."/>
            <person name="Magnuson J.K."/>
            <person name="James T.Y."/>
            <person name="O'Malley M.A."/>
            <person name="Stajich J.E."/>
            <person name="Spatafora J.W."/>
            <person name="Visel A."/>
            <person name="Grigoriev I.V."/>
        </authorList>
    </citation>
    <scope>NUCLEOTIDE SEQUENCE [LARGE SCALE GENOMIC DNA]</scope>
    <source>
        <strain evidence="10">finn</strain>
    </source>
</reference>
<reference evidence="9 10" key="1">
    <citation type="submission" date="2016-08" db="EMBL/GenBank/DDBJ databases">
        <title>Genomes of anaerobic fungi encode conserved fungal cellulosomes for biomass hydrolysis.</title>
        <authorList>
            <consortium name="DOE Joint Genome Institute"/>
            <person name="Haitjema C.H."/>
            <person name="Gilmore S.P."/>
            <person name="Henske J.K."/>
            <person name="Solomon K.V."/>
            <person name="De Groot R."/>
            <person name="Kuo A."/>
            <person name="Mondo S.J."/>
            <person name="Salamov A.A."/>
            <person name="Labutti K."/>
            <person name="Zhao Z."/>
            <person name="Chiniquy J."/>
            <person name="Barry K."/>
            <person name="Brewer H.M."/>
            <person name="Purvine S.O."/>
            <person name="Wright A.T."/>
            <person name="Boxma B."/>
            <person name="Van Alen T."/>
            <person name="Hackstein J.H."/>
            <person name="Baker S.E."/>
            <person name="Grigoriev I.V."/>
            <person name="O'Malley M.A."/>
        </authorList>
    </citation>
    <scope>NUCLEOTIDE SEQUENCE [LARGE SCALE GENOMIC DNA]</scope>
    <source>
        <strain evidence="10">finn</strain>
    </source>
</reference>
<keyword evidence="10" id="KW-1185">Reference proteome</keyword>
<sequence length="476" mass="51968">MYGYPPSGGAYPPPGGAYPPPGGAYPPPGGAYPPPGGAYPPQQGSQSKDTTSQQGSFSTPQGYPPQGYPPQGYPPQGYPPQGYPPQGYPPQGYPPQGYPPQGYPPQGYPPQGYPPQGYPPQGYPPQGYPPSQGSYPPPQQGSYPPQNYPPQGYPPQNVSQFNQPQTSLLTPAECDLAVKTLRDSMKGIGTNEKKLISVLGKYPPLQMNQIIKGYKSNYGKNLIDDVRSETSGNFGKLACALSMSIIEYDVKCLHDAIAGLGTDDDCLMEILVGRTNADINALRAEYKKTYKNDIENDVKGDTSGYVRRLYTVLLQGNRDETNNARDAVADAETLYRAGEGKIGTDEMAFISMLCNRPDAHLRQVFDIYQQKHGHTIEKAISKEFSGDIKKALTNLVSSIRNKAEYIATLFEKSMKGMGTDDDKLIRLVVRHRAPYVINPIKQAYLTKYGKPLAKRIKGDTSGDYCKLLLTCIQEAS</sequence>
<evidence type="ECO:0000256" key="3">
    <source>
        <dbReference type="ARBA" id="ARBA00022837"/>
    </source>
</evidence>
<evidence type="ECO:0000256" key="6">
    <source>
        <dbReference type="ARBA" id="ARBA00043946"/>
    </source>
</evidence>
<keyword evidence="3 7" id="KW-0106">Calcium</keyword>
<keyword evidence="2 7" id="KW-0677">Repeat</keyword>
<dbReference type="SUPFAM" id="SSF47874">
    <property type="entry name" value="Annexin"/>
    <property type="match status" value="1"/>
</dbReference>
<keyword evidence="4 7" id="KW-0041">Annexin</keyword>
<comment type="caution">
    <text evidence="9">The sequence shown here is derived from an EMBL/GenBank/DDBJ whole genome shotgun (WGS) entry which is preliminary data.</text>
</comment>
<name>A0A1Y1VAK4_9FUNG</name>
<organism evidence="9 10">
    <name type="scientific">Piromyces finnis</name>
    <dbReference type="NCBI Taxonomy" id="1754191"/>
    <lineage>
        <taxon>Eukaryota</taxon>
        <taxon>Fungi</taxon>
        <taxon>Fungi incertae sedis</taxon>
        <taxon>Chytridiomycota</taxon>
        <taxon>Chytridiomycota incertae sedis</taxon>
        <taxon>Neocallimastigomycetes</taxon>
        <taxon>Neocallimastigales</taxon>
        <taxon>Neocallimastigaceae</taxon>
        <taxon>Piromyces</taxon>
    </lineage>
</organism>
<dbReference type="PRINTS" id="PR00239">
    <property type="entry name" value="RHODOPSNTAIL"/>
</dbReference>
<dbReference type="EMBL" id="MCFH01000020">
    <property type="protein sequence ID" value="ORX50715.1"/>
    <property type="molecule type" value="Genomic_DNA"/>
</dbReference>
<evidence type="ECO:0000256" key="8">
    <source>
        <dbReference type="SAM" id="MobiDB-lite"/>
    </source>
</evidence>
<feature type="compositionally biased region" description="Pro residues" evidence="8">
    <location>
        <begin position="62"/>
        <end position="128"/>
    </location>
</feature>
<comment type="domain">
    <text evidence="7">A pair of annexin repeats may form one binding site for calcium and phospholipid.</text>
</comment>
<dbReference type="SMART" id="SM00335">
    <property type="entry name" value="ANX"/>
    <property type="match status" value="4"/>
</dbReference>
<comment type="similarity">
    <text evidence="1 7">Belongs to the annexin family.</text>
</comment>
<comment type="subcellular location">
    <subcellularLocation>
        <location evidence="6">Cell projection</location>
        <location evidence="6">Rhabdomere membrane</location>
        <topology evidence="6">Multi-pass membrane protein</topology>
    </subcellularLocation>
</comment>
<dbReference type="Proteomes" id="UP000193719">
    <property type="component" value="Unassembled WGS sequence"/>
</dbReference>
<evidence type="ECO:0000256" key="7">
    <source>
        <dbReference type="RuleBase" id="RU003540"/>
    </source>
</evidence>
<evidence type="ECO:0000256" key="1">
    <source>
        <dbReference type="ARBA" id="ARBA00007831"/>
    </source>
</evidence>
<dbReference type="Gene3D" id="1.10.220.10">
    <property type="entry name" value="Annexin"/>
    <property type="match status" value="4"/>
</dbReference>
<dbReference type="GO" id="GO:0005544">
    <property type="term" value="F:calcium-dependent phospholipid binding"/>
    <property type="evidence" value="ECO:0007669"/>
    <property type="project" value="UniProtKB-KW"/>
</dbReference>
<dbReference type="InterPro" id="IPR001464">
    <property type="entry name" value="Annexin"/>
</dbReference>
<dbReference type="PANTHER" id="PTHR10502">
    <property type="entry name" value="ANNEXIN"/>
    <property type="match status" value="1"/>
</dbReference>
<dbReference type="GO" id="GO:0005737">
    <property type="term" value="C:cytoplasm"/>
    <property type="evidence" value="ECO:0007669"/>
    <property type="project" value="TreeGrafter"/>
</dbReference>
<dbReference type="STRING" id="1754191.A0A1Y1VAK4"/>
<evidence type="ECO:0000256" key="5">
    <source>
        <dbReference type="ARBA" id="ARBA00023302"/>
    </source>
</evidence>